<keyword evidence="3" id="KW-0472">Membrane</keyword>
<dbReference type="Pfam" id="PF00106">
    <property type="entry name" value="adh_short"/>
    <property type="match status" value="1"/>
</dbReference>
<dbReference type="PANTHER" id="PTHR43157:SF32">
    <property type="entry name" value="RETINOL DEHYDROGENASE 12"/>
    <property type="match status" value="1"/>
</dbReference>
<dbReference type="AlphaFoldDB" id="A0A8C6BG37"/>
<evidence type="ECO:0008006" key="6">
    <source>
        <dbReference type="Google" id="ProtNLM"/>
    </source>
</evidence>
<evidence type="ECO:0000256" key="3">
    <source>
        <dbReference type="SAM" id="Phobius"/>
    </source>
</evidence>
<reference evidence="4" key="1">
    <citation type="submission" date="2025-08" db="UniProtKB">
        <authorList>
            <consortium name="Ensembl"/>
        </authorList>
    </citation>
    <scope>IDENTIFICATION</scope>
</reference>
<sequence length="228" mass="25843">MQLHMLVFLELLTSLLSFLYVIALSIRKFFAGEIWRTNVQLPRKTVVITGANMGISKETARELTHRGLCINSQVLVWKLDLSSTKSIRAFAESLLAVQKQLHILINNTGMMMCPYSKTANSFETHLGINCLGHFLLTCSLLEQLKESALAQMVNLSSVAHHAGKIRFQDLESEKCYSWGFAYCHSKMANILFTWGLAKRLQRKGATLYAVHPVLFLRLKILPALLRYN</sequence>
<name>A0A8C6BG37_MONMO</name>
<evidence type="ECO:0000313" key="4">
    <source>
        <dbReference type="Ensembl" id="ENSMMNP00015016087.1"/>
    </source>
</evidence>
<organism evidence="4 5">
    <name type="scientific">Monodon monoceros</name>
    <name type="common">Narwhal</name>
    <name type="synonym">Ceratodon monodon</name>
    <dbReference type="NCBI Taxonomy" id="40151"/>
    <lineage>
        <taxon>Eukaryota</taxon>
        <taxon>Metazoa</taxon>
        <taxon>Chordata</taxon>
        <taxon>Craniata</taxon>
        <taxon>Vertebrata</taxon>
        <taxon>Euteleostomi</taxon>
        <taxon>Mammalia</taxon>
        <taxon>Eutheria</taxon>
        <taxon>Laurasiatheria</taxon>
        <taxon>Artiodactyla</taxon>
        <taxon>Whippomorpha</taxon>
        <taxon>Cetacea</taxon>
        <taxon>Odontoceti</taxon>
        <taxon>Monodontidae</taxon>
        <taxon>Monodon</taxon>
    </lineage>
</organism>
<reference evidence="4" key="2">
    <citation type="submission" date="2025-09" db="UniProtKB">
        <authorList>
            <consortium name="Ensembl"/>
        </authorList>
    </citation>
    <scope>IDENTIFICATION</scope>
</reference>
<comment type="similarity">
    <text evidence="1">Belongs to the short-chain dehydrogenases/reductases (SDR) family.</text>
</comment>
<dbReference type="GO" id="GO:0016491">
    <property type="term" value="F:oxidoreductase activity"/>
    <property type="evidence" value="ECO:0007669"/>
    <property type="project" value="UniProtKB-KW"/>
</dbReference>
<keyword evidence="2" id="KW-0560">Oxidoreductase</keyword>
<accession>A0A8C6BG37</accession>
<dbReference type="SUPFAM" id="SSF51735">
    <property type="entry name" value="NAD(P)-binding Rossmann-fold domains"/>
    <property type="match status" value="1"/>
</dbReference>
<proteinExistence type="inferred from homology"/>
<feature type="transmembrane region" description="Helical" evidence="3">
    <location>
        <begin position="6"/>
        <end position="26"/>
    </location>
</feature>
<dbReference type="PRINTS" id="PR00081">
    <property type="entry name" value="GDHRDH"/>
</dbReference>
<evidence type="ECO:0000256" key="2">
    <source>
        <dbReference type="ARBA" id="ARBA00023002"/>
    </source>
</evidence>
<keyword evidence="5" id="KW-1185">Reference proteome</keyword>
<dbReference type="Ensembl" id="ENSMMNT00015017661.1">
    <property type="protein sequence ID" value="ENSMMNP00015016087.1"/>
    <property type="gene ID" value="ENSMMNG00015011855.1"/>
</dbReference>
<dbReference type="InterPro" id="IPR036291">
    <property type="entry name" value="NAD(P)-bd_dom_sf"/>
</dbReference>
<dbReference type="InterPro" id="IPR002347">
    <property type="entry name" value="SDR_fam"/>
</dbReference>
<keyword evidence="3" id="KW-1133">Transmembrane helix</keyword>
<evidence type="ECO:0000256" key="1">
    <source>
        <dbReference type="ARBA" id="ARBA00006484"/>
    </source>
</evidence>
<dbReference type="GeneTree" id="ENSGT00940000161505"/>
<dbReference type="Proteomes" id="UP000694561">
    <property type="component" value="Unplaced"/>
</dbReference>
<dbReference type="PANTHER" id="PTHR43157">
    <property type="entry name" value="PHOSPHATIDYLINOSITOL-GLYCAN BIOSYNTHESIS CLASS F PROTEIN-RELATED"/>
    <property type="match status" value="1"/>
</dbReference>
<keyword evidence="3" id="KW-0812">Transmembrane</keyword>
<dbReference type="Gene3D" id="3.40.50.720">
    <property type="entry name" value="NAD(P)-binding Rossmann-like Domain"/>
    <property type="match status" value="1"/>
</dbReference>
<protein>
    <recommendedName>
        <fullName evidence="6">Retinol dehydrogenase 11</fullName>
    </recommendedName>
</protein>
<evidence type="ECO:0000313" key="5">
    <source>
        <dbReference type="Proteomes" id="UP000694561"/>
    </source>
</evidence>